<dbReference type="PANTHER" id="PTHR21008">
    <property type="entry name" value="S-ADENOSYLMETHIONINE SENSOR UPSTREAM OF MTORC1-RELATED"/>
    <property type="match status" value="1"/>
</dbReference>
<dbReference type="EMBL" id="LGRB01000010">
    <property type="protein sequence ID" value="OCT50640.1"/>
    <property type="molecule type" value="Genomic_DNA"/>
</dbReference>
<sequence>MARIQQHTNTAKSKPSKRSKPKPRSLKAGRPPLLFSSTTSDIDISKPTAKDTVKATTKAKATSSARPTLSSKHTRTLINTHHLLHKRLATARAHGDTAQIQALEAQLAAQGGLKAYQLASRTGQSRDRGGDSSRQLVRWLDREVTERRERRERREALRVTRLRGSGTRGQHDHDHDHANADANADALLHILEVGALSTDNALNIPDITAVRRIDLRSSGPGIEEVDFMHLDLPARHHDPGSSADDGPAADVADVADAGGYDVLSLSLVLNYVPDARARGEMLKRTTLFFKQSRRRERCSSPPPPPPTSLSHLLLNDEQHDDEHDEHDEQSDETAQPGAAAPLLPCLFLVLPAPCLDNSRYLSGPHLAAMLNSLGYCLVRAKTTRKLHYSLWRYDGTAARDEWVRKGGQTVFKKKEINPGPGRNNFCIVLDGDDGS</sequence>
<evidence type="ECO:0000256" key="3">
    <source>
        <dbReference type="ARBA" id="ARBA00022691"/>
    </source>
</evidence>
<dbReference type="Pfam" id="PF11968">
    <property type="entry name" value="Bmt2"/>
    <property type="match status" value="2"/>
</dbReference>
<proteinExistence type="inferred from homology"/>
<keyword evidence="1 4" id="KW-0489">Methyltransferase</keyword>
<feature type="compositionally biased region" description="Basic residues" evidence="5">
    <location>
        <begin position="14"/>
        <end position="27"/>
    </location>
</feature>
<name>A0A1C1CQ60_9EURO</name>
<keyword evidence="7" id="KW-1185">Reference proteome</keyword>
<organism evidence="6 7">
    <name type="scientific">Cladophialophora carrionii</name>
    <dbReference type="NCBI Taxonomy" id="86049"/>
    <lineage>
        <taxon>Eukaryota</taxon>
        <taxon>Fungi</taxon>
        <taxon>Dikarya</taxon>
        <taxon>Ascomycota</taxon>
        <taxon>Pezizomycotina</taxon>
        <taxon>Eurotiomycetes</taxon>
        <taxon>Chaetothyriomycetidae</taxon>
        <taxon>Chaetothyriales</taxon>
        <taxon>Herpotrichiellaceae</taxon>
        <taxon>Cladophialophora</taxon>
    </lineage>
</organism>
<dbReference type="GO" id="GO:0016433">
    <property type="term" value="F:rRNA (adenine) methyltransferase activity"/>
    <property type="evidence" value="ECO:0007669"/>
    <property type="project" value="UniProtKB-UniRule"/>
</dbReference>
<feature type="region of interest" description="Disordered" evidence="5">
    <location>
        <begin position="293"/>
        <end position="312"/>
    </location>
</feature>
<accession>A0A1C1CQ60</accession>
<evidence type="ECO:0000313" key="6">
    <source>
        <dbReference type="EMBL" id="OCT50640.1"/>
    </source>
</evidence>
<protein>
    <recommendedName>
        <fullName evidence="4">25S rRNA adenine-N(1) methyltransferase</fullName>
        <ecNumber evidence="4">2.1.1.-</ecNumber>
    </recommendedName>
</protein>
<evidence type="ECO:0000256" key="2">
    <source>
        <dbReference type="ARBA" id="ARBA00022679"/>
    </source>
</evidence>
<comment type="function">
    <text evidence="4">S-adenosyl-L-methionine-dependent methyltransferase that specifically methylates the N(1) position of an adenine present in helix 65 in 25S rRNA.</text>
</comment>
<dbReference type="OrthoDB" id="5954793at2759"/>
<keyword evidence="3 4" id="KW-0949">S-adenosyl-L-methionine</keyword>
<feature type="binding site" evidence="4">
    <location>
        <position position="194"/>
    </location>
    <ligand>
        <name>S-adenosyl-L-methionine</name>
        <dbReference type="ChEBI" id="CHEBI:59789"/>
    </ligand>
</feature>
<dbReference type="STRING" id="86049.A0A1C1CQ60"/>
<dbReference type="HAMAP" id="MF_03044">
    <property type="entry name" value="BMT2"/>
    <property type="match status" value="1"/>
</dbReference>
<evidence type="ECO:0000313" key="7">
    <source>
        <dbReference type="Proteomes" id="UP000094526"/>
    </source>
</evidence>
<comment type="subcellular location">
    <subcellularLocation>
        <location evidence="4">Nucleus</location>
        <location evidence="4">Nucleolus</location>
    </subcellularLocation>
</comment>
<dbReference type="InterPro" id="IPR021867">
    <property type="entry name" value="Bmt2/SAMTOR"/>
</dbReference>
<feature type="binding site" evidence="4">
    <location>
        <position position="214"/>
    </location>
    <ligand>
        <name>S-adenosyl-L-methionine</name>
        <dbReference type="ChEBI" id="CHEBI:59789"/>
    </ligand>
</feature>
<feature type="compositionally biased region" description="Polar residues" evidence="5">
    <location>
        <begin position="1"/>
        <end position="11"/>
    </location>
</feature>
<comment type="similarity">
    <text evidence="4">Belongs to the BMT2 family.</text>
</comment>
<evidence type="ECO:0000256" key="4">
    <source>
        <dbReference type="HAMAP-Rule" id="MF_03044"/>
    </source>
</evidence>
<feature type="compositionally biased region" description="Low complexity" evidence="5">
    <location>
        <begin position="54"/>
        <end position="65"/>
    </location>
</feature>
<keyword evidence="2 4" id="KW-0808">Transferase</keyword>
<reference evidence="7" key="1">
    <citation type="submission" date="2015-07" db="EMBL/GenBank/DDBJ databases">
        <authorList>
            <person name="Teixeira M.M."/>
            <person name="Souza R.C."/>
            <person name="Almeida L.G."/>
            <person name="Vicente V.A."/>
            <person name="de Hoog S."/>
            <person name="Bocca A.L."/>
            <person name="de Almeida S.R."/>
            <person name="Vasconcelos A.T."/>
            <person name="Felipe M.S."/>
        </authorList>
    </citation>
    <scope>NUCLEOTIDE SEQUENCE [LARGE SCALE GENOMIC DNA]</scope>
    <source>
        <strain evidence="7">KSF</strain>
    </source>
</reference>
<dbReference type="PANTHER" id="PTHR21008:SF1">
    <property type="entry name" value="25S RRNA (ADENINE(2142)-N(1))-METHYLTRANSFERASE"/>
    <property type="match status" value="1"/>
</dbReference>
<dbReference type="EC" id="2.1.1.-" evidence="4"/>
<comment type="caution">
    <text evidence="6">The sequence shown here is derived from an EMBL/GenBank/DDBJ whole genome shotgun (WGS) entry which is preliminary data.</text>
</comment>
<dbReference type="Proteomes" id="UP000094526">
    <property type="component" value="Unassembled WGS sequence"/>
</dbReference>
<dbReference type="GO" id="GO:0005730">
    <property type="term" value="C:nucleolus"/>
    <property type="evidence" value="ECO:0007669"/>
    <property type="project" value="UniProtKB-SubCell"/>
</dbReference>
<feature type="region of interest" description="Disordered" evidence="5">
    <location>
        <begin position="1"/>
        <end position="74"/>
    </location>
</feature>
<dbReference type="VEuPathDB" id="FungiDB:CLCR_07200"/>
<keyword evidence="4" id="KW-0539">Nucleus</keyword>
<evidence type="ECO:0000256" key="5">
    <source>
        <dbReference type="SAM" id="MobiDB-lite"/>
    </source>
</evidence>
<dbReference type="AlphaFoldDB" id="A0A1C1CQ60"/>
<evidence type="ECO:0000256" key="1">
    <source>
        <dbReference type="ARBA" id="ARBA00022603"/>
    </source>
</evidence>
<dbReference type="VEuPathDB" id="FungiDB:G647_05373"/>
<gene>
    <name evidence="6" type="ORF">CLCR_07200</name>
</gene>